<keyword evidence="1" id="KW-0812">Transmembrane</keyword>
<gene>
    <name evidence="2" type="ORF">CANINC_000668</name>
</gene>
<dbReference type="OrthoDB" id="3997401at2759"/>
<dbReference type="EMBL" id="SELW01000121">
    <property type="protein sequence ID" value="TID30752.1"/>
    <property type="molecule type" value="Genomic_DNA"/>
</dbReference>
<evidence type="ECO:0000313" key="3">
    <source>
        <dbReference type="Proteomes" id="UP000307173"/>
    </source>
</evidence>
<name>A0A4T0X6V8_9ASCO</name>
<protein>
    <submittedName>
        <fullName evidence="2">Uncharacterized protein</fullName>
    </submittedName>
</protein>
<keyword evidence="1" id="KW-0472">Membrane</keyword>
<proteinExistence type="predicted"/>
<dbReference type="AlphaFoldDB" id="A0A4T0X6V8"/>
<organism evidence="2 3">
    <name type="scientific">Pichia inconspicua</name>
    <dbReference type="NCBI Taxonomy" id="52247"/>
    <lineage>
        <taxon>Eukaryota</taxon>
        <taxon>Fungi</taxon>
        <taxon>Dikarya</taxon>
        <taxon>Ascomycota</taxon>
        <taxon>Saccharomycotina</taxon>
        <taxon>Pichiomycetes</taxon>
        <taxon>Pichiales</taxon>
        <taxon>Pichiaceae</taxon>
        <taxon>Pichia</taxon>
    </lineage>
</organism>
<evidence type="ECO:0000256" key="1">
    <source>
        <dbReference type="SAM" id="Phobius"/>
    </source>
</evidence>
<accession>A0A4T0X6V8</accession>
<keyword evidence="1" id="KW-1133">Transmembrane helix</keyword>
<comment type="caution">
    <text evidence="2">The sequence shown here is derived from an EMBL/GenBank/DDBJ whole genome shotgun (WGS) entry which is preliminary data.</text>
</comment>
<reference evidence="2 3" key="1">
    <citation type="journal article" date="2019" name="Front. Genet.">
        <title>Whole-Genome Sequencing of the Opportunistic Yeast Pathogen Candida inconspicua Uncovers Its Hybrid Origin.</title>
        <authorList>
            <person name="Mixao V."/>
            <person name="Hansen A.P."/>
            <person name="Saus E."/>
            <person name="Boekhout T."/>
            <person name="Lass-Florl C."/>
            <person name="Gabaldon T."/>
        </authorList>
    </citation>
    <scope>NUCLEOTIDE SEQUENCE [LARGE SCALE GENOMIC DNA]</scope>
    <source>
        <strain evidence="2 3">CBS 180</strain>
    </source>
</reference>
<dbReference type="Proteomes" id="UP000307173">
    <property type="component" value="Unassembled WGS sequence"/>
</dbReference>
<evidence type="ECO:0000313" key="2">
    <source>
        <dbReference type="EMBL" id="TID30752.1"/>
    </source>
</evidence>
<sequence>MTDSKIALLLNTNSLIGVQLIRKVAQLDYDIISVEIADTDTNDDKAYDYLAELPFTNPELKDRFQKISVKPNSDETYDYFAILDKIEQILNDRKSLDLIIDINTTDPKSLQLWDLKLILALFQKKLISSSDSTVIIGNCNYNSNSESTALDALHNSVTKISRDLSNSNIRCIDFTQINSLPGDESYIVETYTAEILRNAFKVQKLHSLVDFVKFIIYAYFPNFLISPIFFLLTLLNLDKFQKQKTD</sequence>
<keyword evidence="3" id="KW-1185">Reference proteome</keyword>
<feature type="transmembrane region" description="Helical" evidence="1">
    <location>
        <begin position="214"/>
        <end position="237"/>
    </location>
</feature>